<evidence type="ECO:0000256" key="1">
    <source>
        <dbReference type="SAM" id="MobiDB-lite"/>
    </source>
</evidence>
<reference evidence="2" key="1">
    <citation type="journal article" date="2019" name="Sci. Rep.">
        <title>Draft genome of Tanacetum cinerariifolium, the natural source of mosquito coil.</title>
        <authorList>
            <person name="Yamashiro T."/>
            <person name="Shiraishi A."/>
            <person name="Satake H."/>
            <person name="Nakayama K."/>
        </authorList>
    </citation>
    <scope>NUCLEOTIDE SEQUENCE</scope>
</reference>
<comment type="caution">
    <text evidence="2">The sequence shown here is derived from an EMBL/GenBank/DDBJ whole genome shotgun (WGS) entry which is preliminary data.</text>
</comment>
<protein>
    <submittedName>
        <fullName evidence="2">Uncharacterized protein</fullName>
    </submittedName>
</protein>
<feature type="region of interest" description="Disordered" evidence="1">
    <location>
        <begin position="1"/>
        <end position="21"/>
    </location>
</feature>
<dbReference type="EMBL" id="BKCJ010468979">
    <property type="protein sequence ID" value="GFA68729.1"/>
    <property type="molecule type" value="Genomic_DNA"/>
</dbReference>
<sequence length="63" mass="6652">SSSWKRGRKGEENVGESLGGKSATVHSVLKRMRMVGAAGGLRRWWVGLVVKAVLGGDSGGQAW</sequence>
<dbReference type="AlphaFoldDB" id="A0A699K4G8"/>
<feature type="non-terminal residue" evidence="2">
    <location>
        <position position="1"/>
    </location>
</feature>
<evidence type="ECO:0000313" key="2">
    <source>
        <dbReference type="EMBL" id="GFA68729.1"/>
    </source>
</evidence>
<name>A0A699K4G8_TANCI</name>
<proteinExistence type="predicted"/>
<organism evidence="2">
    <name type="scientific">Tanacetum cinerariifolium</name>
    <name type="common">Dalmatian daisy</name>
    <name type="synonym">Chrysanthemum cinerariifolium</name>
    <dbReference type="NCBI Taxonomy" id="118510"/>
    <lineage>
        <taxon>Eukaryota</taxon>
        <taxon>Viridiplantae</taxon>
        <taxon>Streptophyta</taxon>
        <taxon>Embryophyta</taxon>
        <taxon>Tracheophyta</taxon>
        <taxon>Spermatophyta</taxon>
        <taxon>Magnoliopsida</taxon>
        <taxon>eudicotyledons</taxon>
        <taxon>Gunneridae</taxon>
        <taxon>Pentapetalae</taxon>
        <taxon>asterids</taxon>
        <taxon>campanulids</taxon>
        <taxon>Asterales</taxon>
        <taxon>Asteraceae</taxon>
        <taxon>Asteroideae</taxon>
        <taxon>Anthemideae</taxon>
        <taxon>Anthemidinae</taxon>
        <taxon>Tanacetum</taxon>
    </lineage>
</organism>
<gene>
    <name evidence="2" type="ORF">Tci_640701</name>
</gene>
<accession>A0A699K4G8</accession>